<sequence>MSSEKALSPVSPVAAPAEREAGAGYAAAARALSALPPLGEADGPLQPAAHPRLDAAALRRAGLEALLPGGPAGLVLPLALAMLRPDVRRWLGAGRLQALAELLGQPPQETAAVLDTPPLPPATLGDPSRWSGRQVPLLTPEGGLAWLDLFWRPDQARRQRLRDRHVLAARLDLPASGRVEIRARMEDARLDAVLETTRALPRVVAADLSDAFAALLQRLRLQGSLTVRHTQQDRGT</sequence>
<keyword evidence="2" id="KW-1185">Reference proteome</keyword>
<organism evidence="1 2">
    <name type="scientific">Teichococcus coralli</name>
    <dbReference type="NCBI Taxonomy" id="2545983"/>
    <lineage>
        <taxon>Bacteria</taxon>
        <taxon>Pseudomonadati</taxon>
        <taxon>Pseudomonadota</taxon>
        <taxon>Alphaproteobacteria</taxon>
        <taxon>Acetobacterales</taxon>
        <taxon>Roseomonadaceae</taxon>
        <taxon>Roseomonas</taxon>
    </lineage>
</organism>
<comment type="caution">
    <text evidence="1">The sequence shown here is derived from an EMBL/GenBank/DDBJ whole genome shotgun (WGS) entry which is preliminary data.</text>
</comment>
<name>A0A845BHG9_9PROT</name>
<accession>A0A845BHG9</accession>
<proteinExistence type="predicted"/>
<evidence type="ECO:0000313" key="2">
    <source>
        <dbReference type="Proteomes" id="UP000460715"/>
    </source>
</evidence>
<gene>
    <name evidence="1" type="ORF">E0493_19750</name>
</gene>
<evidence type="ECO:0000313" key="1">
    <source>
        <dbReference type="EMBL" id="MXP65586.1"/>
    </source>
</evidence>
<dbReference type="Proteomes" id="UP000460715">
    <property type="component" value="Unassembled WGS sequence"/>
</dbReference>
<reference evidence="1 2" key="1">
    <citation type="submission" date="2019-03" db="EMBL/GenBank/DDBJ databases">
        <title>Roseomonas sp. a novel Roseomonas species isolated from Sea whip Gorgonian.</title>
        <authorList>
            <person name="Li F."/>
            <person name="Pan X."/>
            <person name="Huang S."/>
            <person name="Li Z."/>
            <person name="Meng B."/>
        </authorList>
    </citation>
    <scope>NUCLEOTIDE SEQUENCE [LARGE SCALE GENOMIC DNA]</scope>
    <source>
        <strain evidence="1 2">M0104</strain>
    </source>
</reference>
<dbReference type="AlphaFoldDB" id="A0A845BHG9"/>
<dbReference type="RefSeq" id="WP_160938992.1">
    <property type="nucleotide sequence ID" value="NZ_SNVJ01000023.1"/>
</dbReference>
<dbReference type="EMBL" id="SNVJ01000023">
    <property type="protein sequence ID" value="MXP65586.1"/>
    <property type="molecule type" value="Genomic_DNA"/>
</dbReference>
<protein>
    <submittedName>
        <fullName evidence="1">Uncharacterized protein</fullName>
    </submittedName>
</protein>
<dbReference type="OrthoDB" id="7283111at2"/>